<evidence type="ECO:0000313" key="8">
    <source>
        <dbReference type="EMBL" id="GAA0509290.1"/>
    </source>
</evidence>
<keyword evidence="3 7" id="KW-0812">Transmembrane</keyword>
<reference evidence="9" key="1">
    <citation type="journal article" date="2019" name="Int. J. Syst. Evol. Microbiol.">
        <title>The Global Catalogue of Microorganisms (GCM) 10K type strain sequencing project: providing services to taxonomists for standard genome sequencing and annotation.</title>
        <authorList>
            <consortium name="The Broad Institute Genomics Platform"/>
            <consortium name="The Broad Institute Genome Sequencing Center for Infectious Disease"/>
            <person name="Wu L."/>
            <person name="Ma J."/>
        </authorList>
    </citation>
    <scope>NUCLEOTIDE SEQUENCE [LARGE SCALE GENOMIC DNA]</scope>
    <source>
        <strain evidence="9">JCM 14368</strain>
    </source>
</reference>
<proteinExistence type="predicted"/>
<keyword evidence="5 7" id="KW-0472">Membrane</keyword>
<feature type="transmembrane region" description="Helical" evidence="7">
    <location>
        <begin position="115"/>
        <end position="134"/>
    </location>
</feature>
<evidence type="ECO:0000256" key="5">
    <source>
        <dbReference type="ARBA" id="ARBA00023136"/>
    </source>
</evidence>
<keyword evidence="9" id="KW-1185">Reference proteome</keyword>
<sequence length="365" mass="39136">MRRSHPLPSSAPARILLVPPLLIRLVLAEVTRWYAAGVALFLTLQMVDVLSSTVSKLLTYHPPLLKGLSALLAITPTILNRALVLAVPFAILLAFSRMQRDSELKAISAGGVPPLRLVWPLALPFLGVAALAFVNADRLVPAGLAAWDRAWYSIYDIPPPPPRQERYTYAPPGALYYAGRVVSESGGSAAQLQGVMVQRGQETLTASLGSWDTRKRTWTLTTPWITRPGQPPRQSTGSVTVPQNDTLRPPPGNAEQAPTADLRARAADPALLPADRRAAAFQLARRVADPLTAVVFALAAGALGLLLRNRAAAFAAVLLFIVTFYVLWSTVPGLATAGALNPALAAWLPNLAFTLLAAALAWRLR</sequence>
<feature type="transmembrane region" description="Helical" evidence="7">
    <location>
        <begin position="70"/>
        <end position="95"/>
    </location>
</feature>
<evidence type="ECO:0000256" key="2">
    <source>
        <dbReference type="ARBA" id="ARBA00022475"/>
    </source>
</evidence>
<protein>
    <submittedName>
        <fullName evidence="8">LptF/LptG family permease</fullName>
    </submittedName>
</protein>
<dbReference type="EMBL" id="BAAADB010000012">
    <property type="protein sequence ID" value="GAA0509290.1"/>
    <property type="molecule type" value="Genomic_DNA"/>
</dbReference>
<feature type="transmembrane region" description="Helical" evidence="7">
    <location>
        <begin position="287"/>
        <end position="307"/>
    </location>
</feature>
<accession>A0ABP3LXW4</accession>
<feature type="transmembrane region" description="Helical" evidence="7">
    <location>
        <begin position="343"/>
        <end position="362"/>
    </location>
</feature>
<dbReference type="Proteomes" id="UP001500191">
    <property type="component" value="Unassembled WGS sequence"/>
</dbReference>
<evidence type="ECO:0000256" key="7">
    <source>
        <dbReference type="SAM" id="Phobius"/>
    </source>
</evidence>
<evidence type="ECO:0000256" key="6">
    <source>
        <dbReference type="SAM" id="MobiDB-lite"/>
    </source>
</evidence>
<dbReference type="PANTHER" id="PTHR33529">
    <property type="entry name" value="SLR0882 PROTEIN-RELATED"/>
    <property type="match status" value="1"/>
</dbReference>
<dbReference type="Pfam" id="PF03739">
    <property type="entry name" value="LptF_LptG"/>
    <property type="match status" value="1"/>
</dbReference>
<evidence type="ECO:0000256" key="3">
    <source>
        <dbReference type="ARBA" id="ARBA00022692"/>
    </source>
</evidence>
<organism evidence="8 9">
    <name type="scientific">Deinococcus depolymerans</name>
    <dbReference type="NCBI Taxonomy" id="392408"/>
    <lineage>
        <taxon>Bacteria</taxon>
        <taxon>Thermotogati</taxon>
        <taxon>Deinococcota</taxon>
        <taxon>Deinococci</taxon>
        <taxon>Deinococcales</taxon>
        <taxon>Deinococcaceae</taxon>
        <taxon>Deinococcus</taxon>
    </lineage>
</organism>
<feature type="compositionally biased region" description="Polar residues" evidence="6">
    <location>
        <begin position="232"/>
        <end position="246"/>
    </location>
</feature>
<dbReference type="PANTHER" id="PTHR33529:SF6">
    <property type="entry name" value="YJGP_YJGQ FAMILY PERMEASE"/>
    <property type="match status" value="1"/>
</dbReference>
<feature type="transmembrane region" description="Helical" evidence="7">
    <location>
        <begin position="38"/>
        <end position="58"/>
    </location>
</feature>
<feature type="transmembrane region" description="Helical" evidence="7">
    <location>
        <begin position="313"/>
        <end position="331"/>
    </location>
</feature>
<dbReference type="InterPro" id="IPR005495">
    <property type="entry name" value="LptG/LptF_permease"/>
</dbReference>
<gene>
    <name evidence="8" type="ORF">GCM10008937_16440</name>
</gene>
<feature type="region of interest" description="Disordered" evidence="6">
    <location>
        <begin position="223"/>
        <end position="260"/>
    </location>
</feature>
<name>A0ABP3LXW4_9DEIO</name>
<evidence type="ECO:0000256" key="4">
    <source>
        <dbReference type="ARBA" id="ARBA00022989"/>
    </source>
</evidence>
<keyword evidence="4 7" id="KW-1133">Transmembrane helix</keyword>
<comment type="caution">
    <text evidence="8">The sequence shown here is derived from an EMBL/GenBank/DDBJ whole genome shotgun (WGS) entry which is preliminary data.</text>
</comment>
<evidence type="ECO:0000256" key="1">
    <source>
        <dbReference type="ARBA" id="ARBA00004651"/>
    </source>
</evidence>
<evidence type="ECO:0000313" key="9">
    <source>
        <dbReference type="Proteomes" id="UP001500191"/>
    </source>
</evidence>
<comment type="subcellular location">
    <subcellularLocation>
        <location evidence="1">Cell membrane</location>
        <topology evidence="1">Multi-pass membrane protein</topology>
    </subcellularLocation>
</comment>
<keyword evidence="2" id="KW-1003">Cell membrane</keyword>